<protein>
    <submittedName>
        <fullName evidence="2">Uncharacterized protein</fullName>
    </submittedName>
</protein>
<keyword evidence="1" id="KW-0812">Transmembrane</keyword>
<reference evidence="2 3" key="1">
    <citation type="journal article" date="2024" name="G3 (Bethesda)">
        <title>Genome assembly of Hibiscus sabdariffa L. provides insights into metabolisms of medicinal natural products.</title>
        <authorList>
            <person name="Kim T."/>
        </authorList>
    </citation>
    <scope>NUCLEOTIDE SEQUENCE [LARGE SCALE GENOMIC DNA]</scope>
    <source>
        <strain evidence="2">TK-2024</strain>
        <tissue evidence="2">Old leaves</tissue>
    </source>
</reference>
<sequence length="114" mass="12753">MMRSFRAITMQVYTLSILIIVTYNVPFPLLTGHRGYVKSSLSCVCLICYSTLETIFHAIQDYQSSKEALDMVSMPLVVNNSSVTSTLAWLEEAASSFSIDASASLLVVLWNFWN</sequence>
<organism evidence="2 3">
    <name type="scientific">Hibiscus sabdariffa</name>
    <name type="common">roselle</name>
    <dbReference type="NCBI Taxonomy" id="183260"/>
    <lineage>
        <taxon>Eukaryota</taxon>
        <taxon>Viridiplantae</taxon>
        <taxon>Streptophyta</taxon>
        <taxon>Embryophyta</taxon>
        <taxon>Tracheophyta</taxon>
        <taxon>Spermatophyta</taxon>
        <taxon>Magnoliopsida</taxon>
        <taxon>eudicotyledons</taxon>
        <taxon>Gunneridae</taxon>
        <taxon>Pentapetalae</taxon>
        <taxon>rosids</taxon>
        <taxon>malvids</taxon>
        <taxon>Malvales</taxon>
        <taxon>Malvaceae</taxon>
        <taxon>Malvoideae</taxon>
        <taxon>Hibiscus</taxon>
    </lineage>
</organism>
<dbReference type="Proteomes" id="UP001396334">
    <property type="component" value="Unassembled WGS sequence"/>
</dbReference>
<keyword evidence="1" id="KW-0472">Membrane</keyword>
<feature type="transmembrane region" description="Helical" evidence="1">
    <location>
        <begin position="12"/>
        <end position="30"/>
    </location>
</feature>
<keyword evidence="3" id="KW-1185">Reference proteome</keyword>
<comment type="caution">
    <text evidence="2">The sequence shown here is derived from an EMBL/GenBank/DDBJ whole genome shotgun (WGS) entry which is preliminary data.</text>
</comment>
<evidence type="ECO:0000313" key="3">
    <source>
        <dbReference type="Proteomes" id="UP001396334"/>
    </source>
</evidence>
<name>A0ABR2U806_9ROSI</name>
<evidence type="ECO:0000313" key="2">
    <source>
        <dbReference type="EMBL" id="KAK9045851.1"/>
    </source>
</evidence>
<proteinExistence type="predicted"/>
<dbReference type="EMBL" id="JBBPBN010000001">
    <property type="protein sequence ID" value="KAK9045851.1"/>
    <property type="molecule type" value="Genomic_DNA"/>
</dbReference>
<evidence type="ECO:0000256" key="1">
    <source>
        <dbReference type="SAM" id="Phobius"/>
    </source>
</evidence>
<keyword evidence="1" id="KW-1133">Transmembrane helix</keyword>
<gene>
    <name evidence="2" type="ORF">V6N11_051756</name>
</gene>
<accession>A0ABR2U806</accession>